<dbReference type="Proteomes" id="UP001202328">
    <property type="component" value="Unassembled WGS sequence"/>
</dbReference>
<evidence type="ECO:0000313" key="3">
    <source>
        <dbReference type="Proteomes" id="UP001202328"/>
    </source>
</evidence>
<evidence type="ECO:0000256" key="1">
    <source>
        <dbReference type="SAM" id="MobiDB-lite"/>
    </source>
</evidence>
<keyword evidence="3" id="KW-1185">Reference proteome</keyword>
<sequence length="108" mass="11903">MNTYACLATNESNLWHVIVIRYFGFSSTGNTYKHDESCSTIAGGNQWMKAKDFPVHNGRDNTASSSSSPKALSSNCNRSQDLSATTGTEDDFDDFDHEKLQLLVSNNS</sequence>
<feature type="compositionally biased region" description="Low complexity" evidence="1">
    <location>
        <begin position="64"/>
        <end position="74"/>
    </location>
</feature>
<dbReference type="EMBL" id="JAJJMB010008983">
    <property type="protein sequence ID" value="KAI3917694.1"/>
    <property type="molecule type" value="Genomic_DNA"/>
</dbReference>
<protein>
    <submittedName>
        <fullName evidence="2">Uncharacterized protein</fullName>
    </submittedName>
</protein>
<comment type="caution">
    <text evidence="2">The sequence shown here is derived from an EMBL/GenBank/DDBJ whole genome shotgun (WGS) entry which is preliminary data.</text>
</comment>
<reference evidence="2" key="1">
    <citation type="submission" date="2022-04" db="EMBL/GenBank/DDBJ databases">
        <title>A functionally conserved STORR gene fusion in Papaver species that diverged 16.8 million years ago.</title>
        <authorList>
            <person name="Catania T."/>
        </authorList>
    </citation>
    <scope>NUCLEOTIDE SEQUENCE</scope>
    <source>
        <strain evidence="2">S-188037</strain>
    </source>
</reference>
<evidence type="ECO:0000313" key="2">
    <source>
        <dbReference type="EMBL" id="KAI3917694.1"/>
    </source>
</evidence>
<feature type="compositionally biased region" description="Polar residues" evidence="1">
    <location>
        <begin position="75"/>
        <end position="87"/>
    </location>
</feature>
<proteinExistence type="predicted"/>
<organism evidence="2 3">
    <name type="scientific">Papaver atlanticum</name>
    <dbReference type="NCBI Taxonomy" id="357466"/>
    <lineage>
        <taxon>Eukaryota</taxon>
        <taxon>Viridiplantae</taxon>
        <taxon>Streptophyta</taxon>
        <taxon>Embryophyta</taxon>
        <taxon>Tracheophyta</taxon>
        <taxon>Spermatophyta</taxon>
        <taxon>Magnoliopsida</taxon>
        <taxon>Ranunculales</taxon>
        <taxon>Papaveraceae</taxon>
        <taxon>Papaveroideae</taxon>
        <taxon>Papaver</taxon>
    </lineage>
</organism>
<gene>
    <name evidence="2" type="ORF">MKW98_021456</name>
</gene>
<name>A0AAD4XJ87_9MAGN</name>
<feature type="region of interest" description="Disordered" evidence="1">
    <location>
        <begin position="52"/>
        <end position="92"/>
    </location>
</feature>
<accession>A0AAD4XJ87</accession>
<dbReference type="AlphaFoldDB" id="A0AAD4XJ87"/>